<keyword evidence="1" id="KW-0732">Signal</keyword>
<name>A0A511JCH9_9CELL</name>
<dbReference type="Proteomes" id="UP000321720">
    <property type="component" value="Unassembled WGS sequence"/>
</dbReference>
<evidence type="ECO:0000256" key="1">
    <source>
        <dbReference type="SAM" id="SignalP"/>
    </source>
</evidence>
<feature type="signal peptide" evidence="1">
    <location>
        <begin position="1"/>
        <end position="27"/>
    </location>
</feature>
<keyword evidence="3" id="KW-1185">Reference proteome</keyword>
<proteinExistence type="predicted"/>
<evidence type="ECO:0000313" key="3">
    <source>
        <dbReference type="Proteomes" id="UP000321720"/>
    </source>
</evidence>
<dbReference type="EMBL" id="BJWG01000008">
    <property type="protein sequence ID" value="GEL95413.1"/>
    <property type="molecule type" value="Genomic_DNA"/>
</dbReference>
<dbReference type="OrthoDB" id="9970426at2"/>
<feature type="chain" id="PRO_5021840620" description="Lipoprotein" evidence="1">
    <location>
        <begin position="28"/>
        <end position="174"/>
    </location>
</feature>
<evidence type="ECO:0000313" key="2">
    <source>
        <dbReference type="EMBL" id="GEL95413.1"/>
    </source>
</evidence>
<evidence type="ECO:0008006" key="4">
    <source>
        <dbReference type="Google" id="ProtNLM"/>
    </source>
</evidence>
<dbReference type="PROSITE" id="PS51257">
    <property type="entry name" value="PROKAR_LIPOPROTEIN"/>
    <property type="match status" value="1"/>
</dbReference>
<accession>A0A511JCH9</accession>
<dbReference type="AlphaFoldDB" id="A0A511JCH9"/>
<gene>
    <name evidence="2" type="ORF">CCO02nite_20710</name>
</gene>
<sequence length="174" mass="18065">MRARWSVRSRAWVVALGLLALAGCATGGGLVNDDATGSGYCAQQAATGPVLIGLSTLRNEGTSVAEVTDVTLIDPTDGIELVGAYLVPEADTPSNGQPFVMPDDPVMTVEPGGTVFVVVGIGLRSGVHAARADGVRVTYRVDGRESHVRTRLWMQTSEAGAPCDADWTPPGSDD</sequence>
<organism evidence="2 3">
    <name type="scientific">Cellulomonas composti</name>
    <dbReference type="NCBI Taxonomy" id="266130"/>
    <lineage>
        <taxon>Bacteria</taxon>
        <taxon>Bacillati</taxon>
        <taxon>Actinomycetota</taxon>
        <taxon>Actinomycetes</taxon>
        <taxon>Micrococcales</taxon>
        <taxon>Cellulomonadaceae</taxon>
        <taxon>Cellulomonas</taxon>
    </lineage>
</organism>
<protein>
    <recommendedName>
        <fullName evidence="4">Lipoprotein</fullName>
    </recommendedName>
</protein>
<dbReference type="RefSeq" id="WP_146843047.1">
    <property type="nucleotide sequence ID" value="NZ_BJWG01000008.1"/>
</dbReference>
<reference evidence="2 3" key="1">
    <citation type="submission" date="2019-07" db="EMBL/GenBank/DDBJ databases">
        <title>Whole genome shotgun sequence of Cellulomonas composti NBRC 100758.</title>
        <authorList>
            <person name="Hosoyama A."/>
            <person name="Uohara A."/>
            <person name="Ohji S."/>
            <person name="Ichikawa N."/>
        </authorList>
    </citation>
    <scope>NUCLEOTIDE SEQUENCE [LARGE SCALE GENOMIC DNA]</scope>
    <source>
        <strain evidence="2 3">NBRC 100758</strain>
    </source>
</reference>
<comment type="caution">
    <text evidence="2">The sequence shown here is derived from an EMBL/GenBank/DDBJ whole genome shotgun (WGS) entry which is preliminary data.</text>
</comment>